<dbReference type="SUPFAM" id="SSF57701">
    <property type="entry name" value="Zn2/Cys6 DNA-binding domain"/>
    <property type="match status" value="1"/>
</dbReference>
<dbReference type="PROSITE" id="PS00463">
    <property type="entry name" value="ZN2_CY6_FUNGAL_1"/>
    <property type="match status" value="1"/>
</dbReference>
<dbReference type="PROSITE" id="PS50048">
    <property type="entry name" value="ZN2_CY6_FUNGAL_2"/>
    <property type="match status" value="1"/>
</dbReference>
<dbReference type="GO" id="GO:0005634">
    <property type="term" value="C:nucleus"/>
    <property type="evidence" value="ECO:0007669"/>
    <property type="project" value="UniProtKB-SubCell"/>
</dbReference>
<dbReference type="SMART" id="SM00066">
    <property type="entry name" value="GAL4"/>
    <property type="match status" value="1"/>
</dbReference>
<dbReference type="STRING" id="1081102.A0A167SHY1"/>
<evidence type="ECO:0000313" key="6">
    <source>
        <dbReference type="Proteomes" id="UP000076874"/>
    </source>
</evidence>
<dbReference type="Gene3D" id="4.10.240.10">
    <property type="entry name" value="Zn(2)-C6 fungal-type DNA-binding domain"/>
    <property type="match status" value="1"/>
</dbReference>
<evidence type="ECO:0000313" key="5">
    <source>
        <dbReference type="EMBL" id="OAA59642.1"/>
    </source>
</evidence>
<evidence type="ECO:0000256" key="2">
    <source>
        <dbReference type="ARBA" id="ARBA00023242"/>
    </source>
</evidence>
<dbReference type="GO" id="GO:0008270">
    <property type="term" value="F:zinc ion binding"/>
    <property type="evidence" value="ECO:0007669"/>
    <property type="project" value="InterPro"/>
</dbReference>
<dbReference type="GO" id="GO:0000981">
    <property type="term" value="F:DNA-binding transcription factor activity, RNA polymerase II-specific"/>
    <property type="evidence" value="ECO:0007669"/>
    <property type="project" value="InterPro"/>
</dbReference>
<dbReference type="CDD" id="cd00067">
    <property type="entry name" value="GAL4"/>
    <property type="match status" value="1"/>
</dbReference>
<feature type="compositionally biased region" description="Low complexity" evidence="3">
    <location>
        <begin position="142"/>
        <end position="153"/>
    </location>
</feature>
<keyword evidence="2" id="KW-0539">Nucleus</keyword>
<evidence type="ECO:0000259" key="4">
    <source>
        <dbReference type="PROSITE" id="PS50048"/>
    </source>
</evidence>
<dbReference type="Pfam" id="PF11951">
    <property type="entry name" value="Fungal_trans_2"/>
    <property type="match status" value="1"/>
</dbReference>
<keyword evidence="6" id="KW-1185">Reference proteome</keyword>
<dbReference type="OrthoDB" id="3251668at2759"/>
<feature type="domain" description="Zn(2)-C6 fungal-type" evidence="4">
    <location>
        <begin position="10"/>
        <end position="38"/>
    </location>
</feature>
<dbReference type="PANTHER" id="PTHR37534">
    <property type="entry name" value="TRANSCRIPTIONAL ACTIVATOR PROTEIN UGA3"/>
    <property type="match status" value="1"/>
</dbReference>
<organism evidence="5 6">
    <name type="scientific">Niveomyces insectorum RCEF 264</name>
    <dbReference type="NCBI Taxonomy" id="1081102"/>
    <lineage>
        <taxon>Eukaryota</taxon>
        <taxon>Fungi</taxon>
        <taxon>Dikarya</taxon>
        <taxon>Ascomycota</taxon>
        <taxon>Pezizomycotina</taxon>
        <taxon>Sordariomycetes</taxon>
        <taxon>Hypocreomycetidae</taxon>
        <taxon>Hypocreales</taxon>
        <taxon>Cordycipitaceae</taxon>
        <taxon>Niveomyces</taxon>
    </lineage>
</organism>
<gene>
    <name evidence="5" type="ORF">SPI_05840</name>
</gene>
<reference evidence="5 6" key="1">
    <citation type="journal article" date="2016" name="Genome Biol. Evol.">
        <title>Divergent and convergent evolution of fungal pathogenicity.</title>
        <authorList>
            <person name="Shang Y."/>
            <person name="Xiao G."/>
            <person name="Zheng P."/>
            <person name="Cen K."/>
            <person name="Zhan S."/>
            <person name="Wang C."/>
        </authorList>
    </citation>
    <scope>NUCLEOTIDE SEQUENCE [LARGE SCALE GENOMIC DNA]</scope>
    <source>
        <strain evidence="5 6">RCEF 264</strain>
    </source>
</reference>
<comment type="subcellular location">
    <subcellularLocation>
        <location evidence="1">Nucleus</location>
    </subcellularLocation>
</comment>
<feature type="region of interest" description="Disordered" evidence="3">
    <location>
        <begin position="100"/>
        <end position="159"/>
    </location>
</feature>
<evidence type="ECO:0000256" key="3">
    <source>
        <dbReference type="SAM" id="MobiDB-lite"/>
    </source>
</evidence>
<dbReference type="InterPro" id="IPR036864">
    <property type="entry name" value="Zn2-C6_fun-type_DNA-bd_sf"/>
</dbReference>
<evidence type="ECO:0000256" key="1">
    <source>
        <dbReference type="ARBA" id="ARBA00004123"/>
    </source>
</evidence>
<dbReference type="InterPro" id="IPR001138">
    <property type="entry name" value="Zn2Cys6_DnaBD"/>
</dbReference>
<dbReference type="InterPro" id="IPR021858">
    <property type="entry name" value="Fun_TF"/>
</dbReference>
<dbReference type="Proteomes" id="UP000076874">
    <property type="component" value="Unassembled WGS sequence"/>
</dbReference>
<feature type="region of interest" description="Disordered" evidence="3">
    <location>
        <begin position="280"/>
        <end position="301"/>
    </location>
</feature>
<protein>
    <submittedName>
        <fullName evidence="5">Zn(2)-C6 fungal-type DNA-binding domain protein</fullName>
    </submittedName>
</protein>
<keyword evidence="5" id="KW-0238">DNA-binding</keyword>
<feature type="compositionally biased region" description="Pro residues" evidence="3">
    <location>
        <begin position="289"/>
        <end position="299"/>
    </location>
</feature>
<accession>A0A167SHY1</accession>
<proteinExistence type="predicted"/>
<sequence>MAPARQAQTACWTCRVRKKKCDRRRPVCLACATLHITCHENTGDRPAWMDNGVKQAGMTQTIKAQIRQATVDRRPNPGVRVSALQTSYAFGLEDMDAPVVPAPPGSRTGIVGATGPESDRRSSGNNSDGSLETAATAMRGDSLSTSTTSATAPSPSPSPLDLELRLDALTLGDVETDLTALYLDYVFPFLFPYYRPAIFEGGRSWLLDTLKTSPSLFHTAMSLSAYFLALYLQTADSASDATFGICSRYVWLRLEDHIDRSVRTIQDDIAELRAGATNVGHTGGCVPTPETPPPPPPSRSPALMRRARAMESVIQLQIFELAMARTVGDWEVHLVAAVTLLEDILGAHGKDDASGQPSIHAIITAMDRPDTASLMGPYRRVWNTDQGAFRFFASVLLCMDILASTTLQTAPRLQQYHASLVSFRGVADSEMGQEWRLRLEDVVGCEGWVLVCIGDVAALDAWKKKTRDQDGPAQHKELAARSREIAERLDDGLDRLAAAMHTDGSNSVPRLQAYYRYRQDDCGLQRDQTQATRIWAHAAKIYLCIVTSGSTSINNATVRDSVATVLRLLQDVPTPAILRSLAWPFFVAGCVASEEQEHEFRALFAAAGALRAFGGLVTAFRIVERVWELRHQINGATWDLSQCATVLGSRPLLM</sequence>
<dbReference type="AlphaFoldDB" id="A0A167SHY1"/>
<dbReference type="GO" id="GO:0003677">
    <property type="term" value="F:DNA binding"/>
    <property type="evidence" value="ECO:0007669"/>
    <property type="project" value="UniProtKB-KW"/>
</dbReference>
<dbReference type="PANTHER" id="PTHR37534:SF20">
    <property type="entry name" value="PRO1A C6 ZINK-FINGER PROTEIN"/>
    <property type="match status" value="1"/>
</dbReference>
<name>A0A167SHY1_9HYPO</name>
<dbReference type="Pfam" id="PF00172">
    <property type="entry name" value="Zn_clus"/>
    <property type="match status" value="1"/>
</dbReference>
<dbReference type="EMBL" id="AZHD01000010">
    <property type="protein sequence ID" value="OAA59642.1"/>
    <property type="molecule type" value="Genomic_DNA"/>
</dbReference>
<comment type="caution">
    <text evidence="5">The sequence shown here is derived from an EMBL/GenBank/DDBJ whole genome shotgun (WGS) entry which is preliminary data.</text>
</comment>